<dbReference type="InterPro" id="IPR006664">
    <property type="entry name" value="OMP_bac"/>
</dbReference>
<evidence type="ECO:0000256" key="5">
    <source>
        <dbReference type="SAM" id="MobiDB-lite"/>
    </source>
</evidence>
<gene>
    <name evidence="8" type="ORF">EDC34_102316</name>
</gene>
<dbReference type="Pfam" id="PF00691">
    <property type="entry name" value="OmpA"/>
    <property type="match status" value="1"/>
</dbReference>
<proteinExistence type="predicted"/>
<evidence type="ECO:0000256" key="6">
    <source>
        <dbReference type="SAM" id="SignalP"/>
    </source>
</evidence>
<dbReference type="GO" id="GO:0009279">
    <property type="term" value="C:cell outer membrane"/>
    <property type="evidence" value="ECO:0007669"/>
    <property type="project" value="UniProtKB-SubCell"/>
</dbReference>
<dbReference type="SUPFAM" id="SSF103088">
    <property type="entry name" value="OmpA-like"/>
    <property type="match status" value="1"/>
</dbReference>
<dbReference type="InterPro" id="IPR036737">
    <property type="entry name" value="OmpA-like_sf"/>
</dbReference>
<keyword evidence="2 3" id="KW-0472">Membrane</keyword>
<keyword evidence="9" id="KW-1185">Reference proteome</keyword>
<dbReference type="PROSITE" id="PS51123">
    <property type="entry name" value="OMPA_2"/>
    <property type="match status" value="1"/>
</dbReference>
<comment type="caution">
    <text evidence="8">The sequence shown here is derived from an EMBL/GenBank/DDBJ whole genome shotgun (WGS) entry which is preliminary data.</text>
</comment>
<dbReference type="Gene3D" id="3.30.1330.60">
    <property type="entry name" value="OmpA-like domain"/>
    <property type="match status" value="1"/>
</dbReference>
<organism evidence="8 9">
    <name type="scientific">Thermomonas haemolytica</name>
    <dbReference type="NCBI Taxonomy" id="141949"/>
    <lineage>
        <taxon>Bacteria</taxon>
        <taxon>Pseudomonadati</taxon>
        <taxon>Pseudomonadota</taxon>
        <taxon>Gammaproteobacteria</taxon>
        <taxon>Lysobacterales</taxon>
        <taxon>Lysobacteraceae</taxon>
        <taxon>Thermomonas</taxon>
    </lineage>
</organism>
<evidence type="ECO:0000256" key="4">
    <source>
        <dbReference type="SAM" id="Coils"/>
    </source>
</evidence>
<comment type="subcellular location">
    <subcellularLocation>
        <location evidence="1">Cell outer membrane</location>
    </subcellularLocation>
</comment>
<dbReference type="PRINTS" id="PR01021">
    <property type="entry name" value="OMPADOMAIN"/>
</dbReference>
<dbReference type="Pfam" id="PF14346">
    <property type="entry name" value="DUF4398"/>
    <property type="match status" value="1"/>
</dbReference>
<evidence type="ECO:0000256" key="2">
    <source>
        <dbReference type="ARBA" id="ARBA00023136"/>
    </source>
</evidence>
<dbReference type="OrthoDB" id="5976031at2"/>
<evidence type="ECO:0000256" key="3">
    <source>
        <dbReference type="PROSITE-ProRule" id="PRU00473"/>
    </source>
</evidence>
<reference evidence="8 9" key="1">
    <citation type="submission" date="2019-03" db="EMBL/GenBank/DDBJ databases">
        <title>Genomic Encyclopedia of Type Strains, Phase IV (KMG-IV): sequencing the most valuable type-strain genomes for metagenomic binning, comparative biology and taxonomic classification.</title>
        <authorList>
            <person name="Goeker M."/>
        </authorList>
    </citation>
    <scope>NUCLEOTIDE SEQUENCE [LARGE SCALE GENOMIC DNA]</scope>
    <source>
        <strain evidence="8 9">DSM 13605</strain>
    </source>
</reference>
<dbReference type="PANTHER" id="PTHR30329:SF20">
    <property type="entry name" value="EXPORTED PROTEIN"/>
    <property type="match status" value="1"/>
</dbReference>
<sequence>MRPSFAHFRSALYASAVAGVMSIAGCASLPPPTAELDTAQQALARAEAADADQYAADDLAAARNALQAAQAAQARGRNDDARDGALAAAAAADLARVRSSAARVRADWRQKEDELATLRSHLQMPAAQAGEDPLDIPVPAGGPEQRLQALDADIRLNPFAQYERLQARQAVTALATVSRKALPAALARADQRVAIAELAARVEAARRELDRMERERSELLVEASRRDAERARAEAERLRIQAQLQAEEAERLRAQAQQAEAALDGAQAEQQAKADAARAQEAALARKEAELVAGAKLPPVQRDARGEVFTLAGDAFASGQAKLTAKAAASLKALGLYLAALPGGPVQVVGYTDSQGDPAANRSLSERRAQQVRAALVAAGLERARVTAQGRGEEAPVADNRTAAGRAKNRRVEIVVAPKS</sequence>
<feature type="chain" id="PRO_5020296301" evidence="6">
    <location>
        <begin position="19"/>
        <end position="420"/>
    </location>
</feature>
<dbReference type="PROSITE" id="PS51257">
    <property type="entry name" value="PROKAR_LIPOPROTEIN"/>
    <property type="match status" value="1"/>
</dbReference>
<evidence type="ECO:0000313" key="9">
    <source>
        <dbReference type="Proteomes" id="UP000295414"/>
    </source>
</evidence>
<accession>A0A4R3N9W5</accession>
<dbReference type="PRINTS" id="PR01023">
    <property type="entry name" value="NAFLGMOTY"/>
</dbReference>
<dbReference type="InterPro" id="IPR006665">
    <property type="entry name" value="OmpA-like"/>
</dbReference>
<feature type="signal peptide" evidence="6">
    <location>
        <begin position="1"/>
        <end position="18"/>
    </location>
</feature>
<feature type="coiled-coil region" evidence="4">
    <location>
        <begin position="188"/>
        <end position="269"/>
    </location>
</feature>
<keyword evidence="4" id="KW-0175">Coiled coil</keyword>
<dbReference type="CDD" id="cd07185">
    <property type="entry name" value="OmpA_C-like"/>
    <property type="match status" value="1"/>
</dbReference>
<evidence type="ECO:0000313" key="8">
    <source>
        <dbReference type="EMBL" id="TCT25428.1"/>
    </source>
</evidence>
<dbReference type="Proteomes" id="UP000295414">
    <property type="component" value="Unassembled WGS sequence"/>
</dbReference>
<dbReference type="EMBL" id="SMAP01000002">
    <property type="protein sequence ID" value="TCT25428.1"/>
    <property type="molecule type" value="Genomic_DNA"/>
</dbReference>
<name>A0A4R3N9W5_9GAMM</name>
<dbReference type="InterPro" id="IPR050330">
    <property type="entry name" value="Bact_OuterMem_StrucFunc"/>
</dbReference>
<dbReference type="InterPro" id="IPR025511">
    <property type="entry name" value="DUF4398"/>
</dbReference>
<protein>
    <submittedName>
        <fullName evidence="8">Uncharacterized protein DUF4398</fullName>
    </submittedName>
</protein>
<evidence type="ECO:0000259" key="7">
    <source>
        <dbReference type="PROSITE" id="PS51123"/>
    </source>
</evidence>
<dbReference type="Gene3D" id="1.20.1270.390">
    <property type="match status" value="1"/>
</dbReference>
<dbReference type="AlphaFoldDB" id="A0A4R3N9W5"/>
<feature type="domain" description="OmpA-like" evidence="7">
    <location>
        <begin position="303"/>
        <end position="420"/>
    </location>
</feature>
<keyword evidence="6" id="KW-0732">Signal</keyword>
<feature type="region of interest" description="Disordered" evidence="5">
    <location>
        <begin position="388"/>
        <end position="411"/>
    </location>
</feature>
<dbReference type="PANTHER" id="PTHR30329">
    <property type="entry name" value="STATOR ELEMENT OF FLAGELLAR MOTOR COMPLEX"/>
    <property type="match status" value="1"/>
</dbReference>
<evidence type="ECO:0000256" key="1">
    <source>
        <dbReference type="ARBA" id="ARBA00004442"/>
    </source>
</evidence>